<protein>
    <recommendedName>
        <fullName evidence="3 11">Chorismate synthase</fullName>
        <shortName evidence="11">CS</shortName>
        <ecNumber evidence="3 11">4.2.3.5</ecNumber>
    </recommendedName>
    <alternativeName>
        <fullName evidence="11">5-enolpyruvylshikimate-3-phosphate phospholyase</fullName>
    </alternativeName>
</protein>
<keyword evidence="5 11" id="KW-0285">Flavoprotein</keyword>
<dbReference type="UniPathway" id="UPA00053">
    <property type="reaction ID" value="UER00090"/>
</dbReference>
<dbReference type="PANTHER" id="PTHR21085">
    <property type="entry name" value="CHORISMATE SYNTHASE"/>
    <property type="match status" value="1"/>
</dbReference>
<keyword evidence="7 11" id="KW-0274">FAD</keyword>
<dbReference type="GO" id="GO:0005829">
    <property type="term" value="C:cytosol"/>
    <property type="evidence" value="ECO:0007669"/>
    <property type="project" value="TreeGrafter"/>
</dbReference>
<evidence type="ECO:0000256" key="4">
    <source>
        <dbReference type="ARBA" id="ARBA00022605"/>
    </source>
</evidence>
<gene>
    <name evidence="11 13" type="primary">aroC</name>
    <name evidence="15" type="ORF">CDL18_00380</name>
    <name evidence="17" type="ORF">CDL23_00395</name>
    <name evidence="16" type="ORF">CDL26_04925</name>
    <name evidence="14" type="ORF">OZZ16_01610</name>
    <name evidence="13" type="ORF">OZZ17_09675</name>
</gene>
<keyword evidence="4 11" id="KW-0028">Amino-acid biosynthesis</keyword>
<evidence type="ECO:0000256" key="11">
    <source>
        <dbReference type="HAMAP-Rule" id="MF_00300"/>
    </source>
</evidence>
<comment type="caution">
    <text evidence="11">Lacks conserved residue(s) required for the propagation of feature annotation.</text>
</comment>
<evidence type="ECO:0000256" key="6">
    <source>
        <dbReference type="ARBA" id="ARBA00022643"/>
    </source>
</evidence>
<dbReference type="FunFam" id="3.60.150.10:FF:000002">
    <property type="entry name" value="Chorismate synthase"/>
    <property type="match status" value="1"/>
</dbReference>
<feature type="binding site" evidence="11">
    <location>
        <position position="48"/>
    </location>
    <ligand>
        <name>NADP(+)</name>
        <dbReference type="ChEBI" id="CHEBI:58349"/>
    </ligand>
</feature>
<dbReference type="SUPFAM" id="SSF103263">
    <property type="entry name" value="Chorismate synthase, AroC"/>
    <property type="match status" value="1"/>
</dbReference>
<evidence type="ECO:0000313" key="19">
    <source>
        <dbReference type="Proteomes" id="UP000234891"/>
    </source>
</evidence>
<dbReference type="EMBL" id="NIHT01000001">
    <property type="protein sequence ID" value="PLT77603.1"/>
    <property type="molecule type" value="Genomic_DNA"/>
</dbReference>
<dbReference type="EC" id="4.2.3.5" evidence="3 11"/>
<dbReference type="PROSITE" id="PS00788">
    <property type="entry name" value="CHORISMATE_SYNTHASE_2"/>
    <property type="match status" value="1"/>
</dbReference>
<keyword evidence="8 11" id="KW-0521">NADP</keyword>
<evidence type="ECO:0000256" key="5">
    <source>
        <dbReference type="ARBA" id="ARBA00022630"/>
    </source>
</evidence>
<evidence type="ECO:0000313" key="17">
    <source>
        <dbReference type="EMBL" id="PLT77603.1"/>
    </source>
</evidence>
<evidence type="ECO:0000256" key="2">
    <source>
        <dbReference type="ARBA" id="ARBA00008014"/>
    </source>
</evidence>
<evidence type="ECO:0000256" key="7">
    <source>
        <dbReference type="ARBA" id="ARBA00022827"/>
    </source>
</evidence>
<evidence type="ECO:0000313" key="15">
    <source>
        <dbReference type="EMBL" id="PLT58086.1"/>
    </source>
</evidence>
<comment type="subunit">
    <text evidence="11">Homotetramer.</text>
</comment>
<accession>A0A2N5PET4</accession>
<dbReference type="Proteomes" id="UP000234891">
    <property type="component" value="Unassembled WGS sequence"/>
</dbReference>
<dbReference type="CDD" id="cd07304">
    <property type="entry name" value="Chorismate_synthase"/>
    <property type="match status" value="1"/>
</dbReference>
<comment type="caution">
    <text evidence="16">The sequence shown here is derived from an EMBL/GenBank/DDBJ whole genome shotgun (WGS) entry which is preliminary data.</text>
</comment>
<dbReference type="EMBL" id="JAPRAY010000012">
    <property type="protein sequence ID" value="MCZ0667816.1"/>
    <property type="molecule type" value="Genomic_DNA"/>
</dbReference>
<comment type="catalytic activity">
    <reaction evidence="11 12">
        <text>5-O-(1-carboxyvinyl)-3-phosphoshikimate = chorismate + phosphate</text>
        <dbReference type="Rhea" id="RHEA:21020"/>
        <dbReference type="ChEBI" id="CHEBI:29748"/>
        <dbReference type="ChEBI" id="CHEBI:43474"/>
        <dbReference type="ChEBI" id="CHEBI:57701"/>
        <dbReference type="EC" id="4.2.3.5"/>
    </reaction>
</comment>
<proteinExistence type="inferred from homology"/>
<dbReference type="NCBIfam" id="TIGR00033">
    <property type="entry name" value="aroC"/>
    <property type="match status" value="1"/>
</dbReference>
<comment type="pathway">
    <text evidence="1 11 12">Metabolic intermediate biosynthesis; chorismate biosynthesis; chorismate from D-erythrose 4-phosphate and phosphoenolpyruvate: step 7/7.</text>
</comment>
<dbReference type="PIRSF" id="PIRSF001456">
    <property type="entry name" value="Chorismate_synth"/>
    <property type="match status" value="1"/>
</dbReference>
<evidence type="ECO:0000256" key="8">
    <source>
        <dbReference type="ARBA" id="ARBA00022857"/>
    </source>
</evidence>
<evidence type="ECO:0000256" key="10">
    <source>
        <dbReference type="ARBA" id="ARBA00023239"/>
    </source>
</evidence>
<keyword evidence="9 11" id="KW-0057">Aromatic amino acid biosynthesis</keyword>
<evidence type="ECO:0000256" key="3">
    <source>
        <dbReference type="ARBA" id="ARBA00013036"/>
    </source>
</evidence>
<comment type="cofactor">
    <cofactor evidence="11 12">
        <name>FMNH2</name>
        <dbReference type="ChEBI" id="CHEBI:57618"/>
    </cofactor>
    <text evidence="11 12">Reduced FMN (FMNH(2)).</text>
</comment>
<dbReference type="PROSITE" id="PS00787">
    <property type="entry name" value="CHORISMATE_SYNTHASE_1"/>
    <property type="match status" value="1"/>
</dbReference>
<dbReference type="GO" id="GO:0009073">
    <property type="term" value="P:aromatic amino acid family biosynthetic process"/>
    <property type="evidence" value="ECO:0007669"/>
    <property type="project" value="UniProtKB-KW"/>
</dbReference>
<sequence length="370" mass="39891">MSGSSFGTLFRITTWGESHGTAIGVVIDGCPAGLPLCETNIQAFLDRRRPGQSRYTTKRSESDQVEILSGVFEGRTTGTPISLLVRNQDQRSRDYGEIASYYRPGHADYTFSSKYGFRDYRGGGRTSGRETIGRVAAGAVASALLKTLGIELITFSKSIGPVKVPEQDYHFEEISENPFYMPNNALAETAAEYLNEMMAQKDSCGGIIECRVTGLPVGLGEPVFDKLDAQLSKGIMSMGAVKAVEIGDGFLASLANGSTNNDAFTLESGHLTKKTNHSGGVLGGISDGSELIVRAAVKPTPSIARTQSTVNLDNEEIEISIKGRHDPIIVPRAVVVVESMTALTLADLLLCNMCSRLDSIKNFYQEEKDV</sequence>
<evidence type="ECO:0000313" key="14">
    <source>
        <dbReference type="EMBL" id="MCZ0688625.1"/>
    </source>
</evidence>
<dbReference type="InterPro" id="IPR020541">
    <property type="entry name" value="Chorismate_synthase_CS"/>
</dbReference>
<dbReference type="GO" id="GO:0004107">
    <property type="term" value="F:chorismate synthase activity"/>
    <property type="evidence" value="ECO:0007669"/>
    <property type="project" value="UniProtKB-UniRule"/>
</dbReference>
<feature type="binding site" evidence="11">
    <location>
        <begin position="125"/>
        <end position="127"/>
    </location>
    <ligand>
        <name>FMN</name>
        <dbReference type="ChEBI" id="CHEBI:58210"/>
    </ligand>
</feature>
<dbReference type="GO" id="GO:0008652">
    <property type="term" value="P:amino acid biosynthetic process"/>
    <property type="evidence" value="ECO:0007669"/>
    <property type="project" value="UniProtKB-KW"/>
</dbReference>
<comment type="function">
    <text evidence="11">Catalyzes the anti-1,4-elimination of the C-3 phosphate and the C-6 proR hydrogen from 5-enolpyruvylshikimate-3-phosphate (EPSP) to yield chorismate, which is the branch point compound that serves as the starting substrate for the three terminal pathways of aromatic amino acid biosynthesis. This reaction introduces a second double bond into the aromatic ring system.</text>
</comment>
<dbReference type="Proteomes" id="UP000235093">
    <property type="component" value="Unassembled WGS sequence"/>
</dbReference>
<dbReference type="InterPro" id="IPR000453">
    <property type="entry name" value="Chorismate_synth"/>
</dbReference>
<dbReference type="GO" id="GO:0009423">
    <property type="term" value="P:chorismate biosynthetic process"/>
    <property type="evidence" value="ECO:0007669"/>
    <property type="project" value="UniProtKB-UniRule"/>
</dbReference>
<dbReference type="Proteomes" id="UP000234849">
    <property type="component" value="Unassembled WGS sequence"/>
</dbReference>
<feature type="binding site" evidence="11">
    <location>
        <position position="283"/>
    </location>
    <ligand>
        <name>FMN</name>
        <dbReference type="ChEBI" id="CHEBI:58210"/>
    </ligand>
</feature>
<comment type="similarity">
    <text evidence="2 11 12">Belongs to the chorismate synthase family.</text>
</comment>
<dbReference type="Gene3D" id="3.60.150.10">
    <property type="entry name" value="Chorismate synthase AroC"/>
    <property type="match status" value="1"/>
</dbReference>
<reference evidence="13" key="2">
    <citation type="submission" date="2022-11" db="EMBL/GenBank/DDBJ databases">
        <title>Temperate bacteriophages infecting mucin-degrading bacterium Ruminococcus gnavus from the human gut.</title>
        <authorList>
            <person name="Buttimer C."/>
        </authorList>
    </citation>
    <scope>NUCLEOTIDE SEQUENCE</scope>
    <source>
        <strain evidence="13">CCUG 49994</strain>
        <strain evidence="14">CCUG 52279</strain>
    </source>
</reference>
<dbReference type="HAMAP" id="MF_00300">
    <property type="entry name" value="Chorismate_synth"/>
    <property type="match status" value="1"/>
</dbReference>
<evidence type="ECO:0000313" key="13">
    <source>
        <dbReference type="EMBL" id="MCZ0667816.1"/>
    </source>
</evidence>
<feature type="binding site" evidence="11">
    <location>
        <begin position="298"/>
        <end position="302"/>
    </location>
    <ligand>
        <name>FMN</name>
        <dbReference type="ChEBI" id="CHEBI:58210"/>
    </ligand>
</feature>
<dbReference type="EMBL" id="JAPRBD010000001">
    <property type="protein sequence ID" value="MCZ0688625.1"/>
    <property type="molecule type" value="Genomic_DNA"/>
</dbReference>
<dbReference type="Proteomes" id="UP001079535">
    <property type="component" value="Unassembled WGS sequence"/>
</dbReference>
<name>A0A2N5PET4_MEDGN</name>
<dbReference type="AlphaFoldDB" id="A0A2N5PET4"/>
<organism evidence="16 19">
    <name type="scientific">Mediterraneibacter gnavus</name>
    <name type="common">Ruminococcus gnavus</name>
    <dbReference type="NCBI Taxonomy" id="33038"/>
    <lineage>
        <taxon>Bacteria</taxon>
        <taxon>Bacillati</taxon>
        <taxon>Bacillota</taxon>
        <taxon>Clostridia</taxon>
        <taxon>Lachnospirales</taxon>
        <taxon>Lachnospiraceae</taxon>
        <taxon>Mediterraneibacter</taxon>
    </lineage>
</organism>
<dbReference type="Proteomes" id="UP001076974">
    <property type="component" value="Unassembled WGS sequence"/>
</dbReference>
<dbReference type="Pfam" id="PF01264">
    <property type="entry name" value="Chorismate_synt"/>
    <property type="match status" value="1"/>
</dbReference>
<keyword evidence="10 11" id="KW-0456">Lyase</keyword>
<dbReference type="EMBL" id="NIHM01000001">
    <property type="protein sequence ID" value="PLT58086.1"/>
    <property type="molecule type" value="Genomic_DNA"/>
</dbReference>
<reference evidence="18 19" key="1">
    <citation type="journal article" date="2017" name="Genome Med.">
        <title>A novel Ruminococcus gnavus clade enriched in inflammatory bowel disease patients.</title>
        <authorList>
            <person name="Hall A.B."/>
            <person name="Yassour M."/>
            <person name="Sauk J."/>
            <person name="Garner A."/>
            <person name="Jiang X."/>
            <person name="Arthur T."/>
            <person name="Lagoudas G.K."/>
            <person name="Vatanen T."/>
            <person name="Fornelos N."/>
            <person name="Wilson R."/>
            <person name="Bertha M."/>
            <person name="Cohen M."/>
            <person name="Garber J."/>
            <person name="Khalili H."/>
            <person name="Gevers D."/>
            <person name="Ananthakrishnan A.N."/>
            <person name="Kugathasan S."/>
            <person name="Lander E.S."/>
            <person name="Blainey P."/>
            <person name="Vlamakis H."/>
            <person name="Xavier R.J."/>
            <person name="Huttenhower C."/>
        </authorList>
    </citation>
    <scope>NUCLEOTIDE SEQUENCE [LARGE SCALE GENOMIC DNA]</scope>
    <source>
        <strain evidence="15 18">RJX1118</strain>
        <strain evidence="16 19">RJX1124</strain>
        <strain evidence="17 20">RJX1125</strain>
    </source>
</reference>
<dbReference type="NCBIfam" id="NF003793">
    <property type="entry name" value="PRK05382.1"/>
    <property type="match status" value="1"/>
</dbReference>
<evidence type="ECO:0000313" key="20">
    <source>
        <dbReference type="Proteomes" id="UP000235093"/>
    </source>
</evidence>
<evidence type="ECO:0000256" key="12">
    <source>
        <dbReference type="RuleBase" id="RU000605"/>
    </source>
</evidence>
<keyword evidence="6 11" id="KW-0288">FMN</keyword>
<dbReference type="GO" id="GO:0010181">
    <property type="term" value="F:FMN binding"/>
    <property type="evidence" value="ECO:0007669"/>
    <property type="project" value="TreeGrafter"/>
</dbReference>
<dbReference type="PANTHER" id="PTHR21085:SF0">
    <property type="entry name" value="CHORISMATE SYNTHASE"/>
    <property type="match status" value="1"/>
</dbReference>
<dbReference type="EMBL" id="NIHS01000006">
    <property type="protein sequence ID" value="PLT73647.1"/>
    <property type="molecule type" value="Genomic_DNA"/>
</dbReference>
<evidence type="ECO:0000256" key="1">
    <source>
        <dbReference type="ARBA" id="ARBA00005044"/>
    </source>
</evidence>
<feature type="binding site" evidence="11">
    <location>
        <position position="54"/>
    </location>
    <ligand>
        <name>NADP(+)</name>
        <dbReference type="ChEBI" id="CHEBI:58349"/>
    </ligand>
</feature>
<dbReference type="InterPro" id="IPR035904">
    <property type="entry name" value="Chorismate_synth_AroC_sf"/>
</dbReference>
<evidence type="ECO:0000313" key="16">
    <source>
        <dbReference type="EMBL" id="PLT73647.1"/>
    </source>
</evidence>
<dbReference type="RefSeq" id="WP_022036849.1">
    <property type="nucleotide sequence ID" value="NZ_BAABXV010000001.1"/>
</dbReference>
<feature type="binding site" evidence="11">
    <location>
        <position position="324"/>
    </location>
    <ligand>
        <name>FMN</name>
        <dbReference type="ChEBI" id="CHEBI:58210"/>
    </ligand>
</feature>
<evidence type="ECO:0000313" key="18">
    <source>
        <dbReference type="Proteomes" id="UP000234849"/>
    </source>
</evidence>
<evidence type="ECO:0000256" key="9">
    <source>
        <dbReference type="ARBA" id="ARBA00023141"/>
    </source>
</evidence>